<proteinExistence type="predicted"/>
<dbReference type="AlphaFoldDB" id="A0ABD2MLD6"/>
<gene>
    <name evidence="1" type="ORF">HHI36_011334</name>
</gene>
<reference evidence="1 2" key="1">
    <citation type="journal article" date="2021" name="BMC Biol.">
        <title>Horizontally acquired antibacterial genes associated with adaptive radiation of ladybird beetles.</title>
        <authorList>
            <person name="Li H.S."/>
            <person name="Tang X.F."/>
            <person name="Huang Y.H."/>
            <person name="Xu Z.Y."/>
            <person name="Chen M.L."/>
            <person name="Du X.Y."/>
            <person name="Qiu B.Y."/>
            <person name="Chen P.T."/>
            <person name="Zhang W."/>
            <person name="Slipinski A."/>
            <person name="Escalona H.E."/>
            <person name="Waterhouse R.M."/>
            <person name="Zwick A."/>
            <person name="Pang H."/>
        </authorList>
    </citation>
    <scope>NUCLEOTIDE SEQUENCE [LARGE SCALE GENOMIC DNA]</scope>
    <source>
        <strain evidence="1">SYSU2018</strain>
    </source>
</reference>
<evidence type="ECO:0000313" key="2">
    <source>
        <dbReference type="Proteomes" id="UP001516400"/>
    </source>
</evidence>
<dbReference type="Proteomes" id="UP001516400">
    <property type="component" value="Unassembled WGS sequence"/>
</dbReference>
<evidence type="ECO:0000313" key="1">
    <source>
        <dbReference type="EMBL" id="KAL3267198.1"/>
    </source>
</evidence>
<comment type="caution">
    <text evidence="1">The sequence shown here is derived from an EMBL/GenBank/DDBJ whole genome shotgun (WGS) entry which is preliminary data.</text>
</comment>
<name>A0ABD2MLD6_9CUCU</name>
<dbReference type="EMBL" id="JABFTP020000001">
    <property type="protein sequence ID" value="KAL3267198.1"/>
    <property type="molecule type" value="Genomic_DNA"/>
</dbReference>
<accession>A0ABD2MLD6</accession>
<organism evidence="1 2">
    <name type="scientific">Cryptolaemus montrouzieri</name>
    <dbReference type="NCBI Taxonomy" id="559131"/>
    <lineage>
        <taxon>Eukaryota</taxon>
        <taxon>Metazoa</taxon>
        <taxon>Ecdysozoa</taxon>
        <taxon>Arthropoda</taxon>
        <taxon>Hexapoda</taxon>
        <taxon>Insecta</taxon>
        <taxon>Pterygota</taxon>
        <taxon>Neoptera</taxon>
        <taxon>Endopterygota</taxon>
        <taxon>Coleoptera</taxon>
        <taxon>Polyphaga</taxon>
        <taxon>Cucujiformia</taxon>
        <taxon>Coccinelloidea</taxon>
        <taxon>Coccinellidae</taxon>
        <taxon>Scymninae</taxon>
        <taxon>Scymnini</taxon>
        <taxon>Cryptolaemus</taxon>
    </lineage>
</organism>
<keyword evidence="2" id="KW-1185">Reference proteome</keyword>
<sequence>MPTLVLRTAISKPHFLHELPNECSGRIYLTLQAIKIFGTHQECQVVCMPPSAPFPAAVGAELHRTLCSIVLGSVTSPPAPSYNIYPINNLLTLKYACTIFVR</sequence>
<protein>
    <submittedName>
        <fullName evidence="1">Uncharacterized protein</fullName>
    </submittedName>
</protein>